<dbReference type="InterPro" id="IPR051267">
    <property type="entry name" value="STEAP_metalloreductase"/>
</dbReference>
<protein>
    <recommendedName>
        <fullName evidence="2">Pyrroline-5-carboxylate reductase catalytic N-terminal domain-containing protein</fullName>
    </recommendedName>
</protein>
<keyword evidence="1" id="KW-0560">Oxidoreductase</keyword>
<dbReference type="SUPFAM" id="SSF51735">
    <property type="entry name" value="NAD(P)-binding Rossmann-fold domains"/>
    <property type="match status" value="1"/>
</dbReference>
<gene>
    <name evidence="3" type="ORF">TMES_16095</name>
</gene>
<dbReference type="Gene3D" id="3.40.50.720">
    <property type="entry name" value="NAD(P)-binding Rossmann-like Domain"/>
    <property type="match status" value="1"/>
</dbReference>
<dbReference type="PANTHER" id="PTHR14239:SF0">
    <property type="entry name" value="F420-DEPENDENT NADP REDUCTASE"/>
    <property type="match status" value="1"/>
</dbReference>
<dbReference type="AlphaFoldDB" id="A0A1Y2KXH6"/>
<dbReference type="InterPro" id="IPR036291">
    <property type="entry name" value="NAD(P)-bd_dom_sf"/>
</dbReference>
<dbReference type="EMBL" id="JFKA01000008">
    <property type="protein sequence ID" value="OSQ37058.1"/>
    <property type="molecule type" value="Genomic_DNA"/>
</dbReference>
<name>A0A1Y2KXH6_9PROT</name>
<dbReference type="GO" id="GO:0005886">
    <property type="term" value="C:plasma membrane"/>
    <property type="evidence" value="ECO:0007669"/>
    <property type="project" value="TreeGrafter"/>
</dbReference>
<dbReference type="Pfam" id="PF03807">
    <property type="entry name" value="F420_oxidored"/>
    <property type="match status" value="1"/>
</dbReference>
<reference evidence="3 4" key="1">
    <citation type="submission" date="2014-03" db="EMBL/GenBank/DDBJ databases">
        <title>The draft genome sequence of Thalassospira mesophila JCM 18969.</title>
        <authorList>
            <person name="Lai Q."/>
            <person name="Shao Z."/>
        </authorList>
    </citation>
    <scope>NUCLEOTIDE SEQUENCE [LARGE SCALE GENOMIC DNA]</scope>
    <source>
        <strain evidence="3 4">JCM 18969</strain>
    </source>
</reference>
<evidence type="ECO:0000313" key="4">
    <source>
        <dbReference type="Proteomes" id="UP000193391"/>
    </source>
</evidence>
<evidence type="ECO:0000256" key="1">
    <source>
        <dbReference type="ARBA" id="ARBA00023002"/>
    </source>
</evidence>
<comment type="caution">
    <text evidence="3">The sequence shown here is derived from an EMBL/GenBank/DDBJ whole genome shotgun (WGS) entry which is preliminary data.</text>
</comment>
<dbReference type="GO" id="GO:0015677">
    <property type="term" value="P:copper ion import"/>
    <property type="evidence" value="ECO:0007669"/>
    <property type="project" value="TreeGrafter"/>
</dbReference>
<dbReference type="RefSeq" id="WP_085584582.1">
    <property type="nucleotide sequence ID" value="NZ_JFKA01000008.1"/>
</dbReference>
<sequence length="199" mass="20677">MTYSIIGTGSVGTTLAGFFAQNGIDVLIANTRGVEGAAKSAAEIGGTVTAASIDQALDADIIILAVQFLDFKKVGALRADWTGKIVVDVTNAAFLPVEVQERELQGRLSSEVNANHVPGAKLVKAFNQLPMQGLAAPVPDGGRRVIFVASDHADASTTIAAMASDLGFAPIELGKIAEGGKLIQARNELVFQNLIKFAS</sequence>
<keyword evidence="4" id="KW-1185">Reference proteome</keyword>
<dbReference type="OrthoDB" id="5524287at2"/>
<feature type="domain" description="Pyrroline-5-carboxylate reductase catalytic N-terminal" evidence="2">
    <location>
        <begin position="4"/>
        <end position="91"/>
    </location>
</feature>
<dbReference type="Proteomes" id="UP000193391">
    <property type="component" value="Unassembled WGS sequence"/>
</dbReference>
<evidence type="ECO:0000313" key="3">
    <source>
        <dbReference type="EMBL" id="OSQ37058.1"/>
    </source>
</evidence>
<dbReference type="GO" id="GO:0052851">
    <property type="term" value="F:ferric-chelate reductase (NADPH) activity"/>
    <property type="evidence" value="ECO:0007669"/>
    <property type="project" value="TreeGrafter"/>
</dbReference>
<dbReference type="PANTHER" id="PTHR14239">
    <property type="entry name" value="DUDULIN-RELATED"/>
    <property type="match status" value="1"/>
</dbReference>
<evidence type="ECO:0000259" key="2">
    <source>
        <dbReference type="Pfam" id="PF03807"/>
    </source>
</evidence>
<dbReference type="InterPro" id="IPR028939">
    <property type="entry name" value="P5C_Rdtase_cat_N"/>
</dbReference>
<proteinExistence type="predicted"/>
<organism evidence="3 4">
    <name type="scientific">Thalassospira mesophila</name>
    <dbReference type="NCBI Taxonomy" id="1293891"/>
    <lineage>
        <taxon>Bacteria</taxon>
        <taxon>Pseudomonadati</taxon>
        <taxon>Pseudomonadota</taxon>
        <taxon>Alphaproteobacteria</taxon>
        <taxon>Rhodospirillales</taxon>
        <taxon>Thalassospiraceae</taxon>
        <taxon>Thalassospira</taxon>
    </lineage>
</organism>
<accession>A0A1Y2KXH6</accession>
<dbReference type="STRING" id="1293891.TMES_16095"/>
<dbReference type="GO" id="GO:0008823">
    <property type="term" value="F:cupric reductase (NADH) activity"/>
    <property type="evidence" value="ECO:0007669"/>
    <property type="project" value="TreeGrafter"/>
</dbReference>